<name>A0A183D555_9BILA</name>
<reference evidence="10" key="1">
    <citation type="submission" date="2016-06" db="UniProtKB">
        <authorList>
            <consortium name="WormBaseParasite"/>
        </authorList>
    </citation>
    <scope>IDENTIFICATION</scope>
</reference>
<proteinExistence type="inferred from homology"/>
<reference evidence="8 9" key="2">
    <citation type="submission" date="2018-11" db="EMBL/GenBank/DDBJ databases">
        <authorList>
            <consortium name="Pathogen Informatics"/>
        </authorList>
    </citation>
    <scope>NUCLEOTIDE SEQUENCE [LARGE SCALE GENOMIC DNA]</scope>
</reference>
<evidence type="ECO:0000256" key="7">
    <source>
        <dbReference type="SAM" id="Phobius"/>
    </source>
</evidence>
<organism evidence="10">
    <name type="scientific">Gongylonema pulchrum</name>
    <dbReference type="NCBI Taxonomy" id="637853"/>
    <lineage>
        <taxon>Eukaryota</taxon>
        <taxon>Metazoa</taxon>
        <taxon>Ecdysozoa</taxon>
        <taxon>Nematoda</taxon>
        <taxon>Chromadorea</taxon>
        <taxon>Rhabditida</taxon>
        <taxon>Spirurina</taxon>
        <taxon>Spiruromorpha</taxon>
        <taxon>Spiruroidea</taxon>
        <taxon>Gongylonematidae</taxon>
        <taxon>Gongylonema</taxon>
    </lineage>
</organism>
<comment type="subcellular location">
    <subcellularLocation>
        <location evidence="1">Membrane</location>
        <topology evidence="1">Multi-pass membrane protein</topology>
    </subcellularLocation>
</comment>
<evidence type="ECO:0000256" key="2">
    <source>
        <dbReference type="ARBA" id="ARBA00009976"/>
    </source>
</evidence>
<protein>
    <submittedName>
        <fullName evidence="10">UDP-galactose translocator</fullName>
    </submittedName>
</protein>
<evidence type="ECO:0000256" key="1">
    <source>
        <dbReference type="ARBA" id="ARBA00004141"/>
    </source>
</evidence>
<keyword evidence="6 7" id="KW-0472">Membrane</keyword>
<sequence>MRHVRTRPREMFLPTVAVVFGEVFKVLACFLWLVVQKASLIKTLKMIHEGTTRQPIDTLRVCVPAATYVVQNNLLYIAVSNLPATTYMVLYQLKILTAALFTVTILRRRLSLVQWLALVILFGGAALVQLTKLYGTFCSEDE</sequence>
<evidence type="ECO:0000256" key="3">
    <source>
        <dbReference type="ARBA" id="ARBA00022597"/>
    </source>
</evidence>
<dbReference type="WBParaSite" id="GPUH_0000385301-mRNA-1">
    <property type="protein sequence ID" value="GPUH_0000385301-mRNA-1"/>
    <property type="gene ID" value="GPUH_0000385301"/>
</dbReference>
<accession>A0A183D555</accession>
<keyword evidence="3" id="KW-0762">Sugar transport</keyword>
<dbReference type="PANTHER" id="PTHR10231">
    <property type="entry name" value="NUCLEOTIDE-SUGAR TRANSMEMBRANE TRANSPORTER"/>
    <property type="match status" value="1"/>
</dbReference>
<dbReference type="InterPro" id="IPR007271">
    <property type="entry name" value="Nuc_sug_transpt"/>
</dbReference>
<dbReference type="AlphaFoldDB" id="A0A183D555"/>
<gene>
    <name evidence="8" type="ORF">GPUH_LOCUS3848</name>
</gene>
<dbReference type="Pfam" id="PF04142">
    <property type="entry name" value="Nuc_sug_transp"/>
    <property type="match status" value="1"/>
</dbReference>
<evidence type="ECO:0000256" key="6">
    <source>
        <dbReference type="ARBA" id="ARBA00023136"/>
    </source>
</evidence>
<dbReference type="GO" id="GO:0015165">
    <property type="term" value="F:pyrimidine nucleotide-sugar transmembrane transporter activity"/>
    <property type="evidence" value="ECO:0007669"/>
    <property type="project" value="InterPro"/>
</dbReference>
<dbReference type="EMBL" id="UYRT01006856">
    <property type="protein sequence ID" value="VDK41227.1"/>
    <property type="molecule type" value="Genomic_DNA"/>
</dbReference>
<evidence type="ECO:0000256" key="4">
    <source>
        <dbReference type="ARBA" id="ARBA00022692"/>
    </source>
</evidence>
<dbReference type="GO" id="GO:0000139">
    <property type="term" value="C:Golgi membrane"/>
    <property type="evidence" value="ECO:0007669"/>
    <property type="project" value="InterPro"/>
</dbReference>
<dbReference type="NCBIfam" id="TIGR00803">
    <property type="entry name" value="nst"/>
    <property type="match status" value="1"/>
</dbReference>
<comment type="similarity">
    <text evidence="2">Belongs to the nucleotide-sugar transporter family. SLC35A subfamily.</text>
</comment>
<evidence type="ECO:0000256" key="5">
    <source>
        <dbReference type="ARBA" id="ARBA00022989"/>
    </source>
</evidence>
<feature type="transmembrane region" description="Helical" evidence="7">
    <location>
        <begin position="89"/>
        <end position="106"/>
    </location>
</feature>
<dbReference type="InterPro" id="IPR037185">
    <property type="entry name" value="EmrE-like"/>
</dbReference>
<dbReference type="SUPFAM" id="SSF103481">
    <property type="entry name" value="Multidrug resistance efflux transporter EmrE"/>
    <property type="match status" value="1"/>
</dbReference>
<evidence type="ECO:0000313" key="9">
    <source>
        <dbReference type="Proteomes" id="UP000271098"/>
    </source>
</evidence>
<keyword evidence="5 7" id="KW-1133">Transmembrane helix</keyword>
<dbReference type="OrthoDB" id="408493at2759"/>
<keyword evidence="9" id="KW-1185">Reference proteome</keyword>
<evidence type="ECO:0000313" key="10">
    <source>
        <dbReference type="WBParaSite" id="GPUH_0000385301-mRNA-1"/>
    </source>
</evidence>
<feature type="transmembrane region" description="Helical" evidence="7">
    <location>
        <begin position="113"/>
        <end position="134"/>
    </location>
</feature>
<dbReference type="Proteomes" id="UP000271098">
    <property type="component" value="Unassembled WGS sequence"/>
</dbReference>
<keyword evidence="4 7" id="KW-0812">Transmembrane</keyword>
<keyword evidence="3" id="KW-0813">Transport</keyword>
<evidence type="ECO:0000313" key="8">
    <source>
        <dbReference type="EMBL" id="VDK41227.1"/>
    </source>
</evidence>
<feature type="transmembrane region" description="Helical" evidence="7">
    <location>
        <begin position="12"/>
        <end position="35"/>
    </location>
</feature>